<dbReference type="CDD" id="cd06259">
    <property type="entry name" value="YdcF-like"/>
    <property type="match status" value="1"/>
</dbReference>
<gene>
    <name evidence="2" type="ORF">CAP_6314</name>
</gene>
<reference evidence="2 3" key="1">
    <citation type="submission" date="2013-05" db="EMBL/GenBank/DDBJ databases">
        <title>Genome assembly of Chondromyces apiculatus DSM 436.</title>
        <authorList>
            <person name="Sharma G."/>
            <person name="Khatri I."/>
            <person name="Kaur C."/>
            <person name="Mayilraj S."/>
            <person name="Subramanian S."/>
        </authorList>
    </citation>
    <scope>NUCLEOTIDE SEQUENCE [LARGE SCALE GENOMIC DNA]</scope>
    <source>
        <strain evidence="2 3">DSM 436</strain>
    </source>
</reference>
<dbReference type="InterPro" id="IPR003848">
    <property type="entry name" value="DUF218"/>
</dbReference>
<keyword evidence="3" id="KW-1185">Reference proteome</keyword>
<dbReference type="InterPro" id="IPR014729">
    <property type="entry name" value="Rossmann-like_a/b/a_fold"/>
</dbReference>
<dbReference type="GO" id="GO:0005886">
    <property type="term" value="C:plasma membrane"/>
    <property type="evidence" value="ECO:0007669"/>
    <property type="project" value="TreeGrafter"/>
</dbReference>
<dbReference type="eggNOG" id="COG1434">
    <property type="taxonomic scope" value="Bacteria"/>
</dbReference>
<dbReference type="OrthoDB" id="9809813at2"/>
<dbReference type="STRING" id="1192034.CAP_6314"/>
<dbReference type="PANTHER" id="PTHR30336:SF4">
    <property type="entry name" value="ENVELOPE BIOGENESIS FACTOR ELYC"/>
    <property type="match status" value="1"/>
</dbReference>
<dbReference type="GO" id="GO:0000270">
    <property type="term" value="P:peptidoglycan metabolic process"/>
    <property type="evidence" value="ECO:0007669"/>
    <property type="project" value="TreeGrafter"/>
</dbReference>
<sequence length="181" mass="19481">MVEAMPLRADAIVVLGCKILVSGRPGGAAARRAATAAQAWREGVAPRVIASGGRRWGAHSEARALSLALERAGVPSGAIVEELWSMTTYENAIFCAALLAQLAVRRVVLVTCSWHMPRALSNFRAMGVDVRPLSTPVVPAGSTTHAYRKVHEAVSGWLDARAMTKRRALRESAAWLRESWA</sequence>
<dbReference type="InterPro" id="IPR051599">
    <property type="entry name" value="Cell_Envelope_Assoc"/>
</dbReference>
<dbReference type="PANTHER" id="PTHR30336">
    <property type="entry name" value="INNER MEMBRANE PROTEIN, PROBABLE PERMEASE"/>
    <property type="match status" value="1"/>
</dbReference>
<evidence type="ECO:0000313" key="2">
    <source>
        <dbReference type="EMBL" id="EYF03051.1"/>
    </source>
</evidence>
<protein>
    <recommendedName>
        <fullName evidence="1">DUF218 domain-containing protein</fullName>
    </recommendedName>
</protein>
<organism evidence="2 3">
    <name type="scientific">Chondromyces apiculatus DSM 436</name>
    <dbReference type="NCBI Taxonomy" id="1192034"/>
    <lineage>
        <taxon>Bacteria</taxon>
        <taxon>Pseudomonadati</taxon>
        <taxon>Myxococcota</taxon>
        <taxon>Polyangia</taxon>
        <taxon>Polyangiales</taxon>
        <taxon>Polyangiaceae</taxon>
        <taxon>Chondromyces</taxon>
    </lineage>
</organism>
<dbReference type="GO" id="GO:0043164">
    <property type="term" value="P:Gram-negative-bacterium-type cell wall biogenesis"/>
    <property type="evidence" value="ECO:0007669"/>
    <property type="project" value="TreeGrafter"/>
</dbReference>
<dbReference type="Gene3D" id="3.40.50.620">
    <property type="entry name" value="HUPs"/>
    <property type="match status" value="1"/>
</dbReference>
<proteinExistence type="predicted"/>
<evidence type="ECO:0000313" key="3">
    <source>
        <dbReference type="Proteomes" id="UP000019678"/>
    </source>
</evidence>
<evidence type="ECO:0000259" key="1">
    <source>
        <dbReference type="Pfam" id="PF02698"/>
    </source>
</evidence>
<name>A0A017T3F2_9BACT</name>
<dbReference type="AlphaFoldDB" id="A0A017T3F2"/>
<dbReference type="Proteomes" id="UP000019678">
    <property type="component" value="Unassembled WGS sequence"/>
</dbReference>
<dbReference type="Pfam" id="PF02698">
    <property type="entry name" value="DUF218"/>
    <property type="match status" value="1"/>
</dbReference>
<dbReference type="EMBL" id="ASRX01000052">
    <property type="protein sequence ID" value="EYF03051.1"/>
    <property type="molecule type" value="Genomic_DNA"/>
</dbReference>
<accession>A0A017T3F2</accession>
<comment type="caution">
    <text evidence="2">The sequence shown here is derived from an EMBL/GenBank/DDBJ whole genome shotgun (WGS) entry which is preliminary data.</text>
</comment>
<feature type="domain" description="DUF218" evidence="1">
    <location>
        <begin position="10"/>
        <end position="171"/>
    </location>
</feature>